<keyword evidence="3" id="KW-1185">Reference proteome</keyword>
<proteinExistence type="predicted"/>
<sequence length="48" mass="5629">MPGSPKRPNPDHLNRVPAEPAGPHEIESRQRHRMPRRTRFNNHRTLIA</sequence>
<evidence type="ECO:0000256" key="1">
    <source>
        <dbReference type="SAM" id="MobiDB-lite"/>
    </source>
</evidence>
<evidence type="ECO:0000313" key="3">
    <source>
        <dbReference type="Proteomes" id="UP000198816"/>
    </source>
</evidence>
<dbReference type="AlphaFoldDB" id="A0A1H2X951"/>
<accession>A0A1H2X951</accession>
<name>A0A1H2X951_THIRO</name>
<reference evidence="3" key="1">
    <citation type="submission" date="2016-10" db="EMBL/GenBank/DDBJ databases">
        <authorList>
            <person name="Varghese N."/>
            <person name="Submissions S."/>
        </authorList>
    </citation>
    <scope>NUCLEOTIDE SEQUENCE [LARGE SCALE GENOMIC DNA]</scope>
    <source>
        <strain evidence="3">DSM 217</strain>
    </source>
</reference>
<protein>
    <submittedName>
        <fullName evidence="2">Uncharacterized protein</fullName>
    </submittedName>
</protein>
<dbReference type="Proteomes" id="UP000198816">
    <property type="component" value="Unassembled WGS sequence"/>
</dbReference>
<feature type="compositionally biased region" description="Basic residues" evidence="1">
    <location>
        <begin position="30"/>
        <end position="42"/>
    </location>
</feature>
<gene>
    <name evidence="2" type="ORF">SAMN05421783_11084</name>
</gene>
<organism evidence="2 3">
    <name type="scientific">Thiocapsa roseopersicina</name>
    <dbReference type="NCBI Taxonomy" id="1058"/>
    <lineage>
        <taxon>Bacteria</taxon>
        <taxon>Pseudomonadati</taxon>
        <taxon>Pseudomonadota</taxon>
        <taxon>Gammaproteobacteria</taxon>
        <taxon>Chromatiales</taxon>
        <taxon>Chromatiaceae</taxon>
        <taxon>Thiocapsa</taxon>
    </lineage>
</organism>
<evidence type="ECO:0000313" key="2">
    <source>
        <dbReference type="EMBL" id="SDW89331.1"/>
    </source>
</evidence>
<feature type="region of interest" description="Disordered" evidence="1">
    <location>
        <begin position="1"/>
        <end position="48"/>
    </location>
</feature>
<dbReference type="EMBL" id="FNNZ01000010">
    <property type="protein sequence ID" value="SDW89331.1"/>
    <property type="molecule type" value="Genomic_DNA"/>
</dbReference>
<dbReference type="STRING" id="1058.SAMN05421783_11084"/>